<dbReference type="GO" id="GO:0030596">
    <property type="term" value="F:alpha-L-rhamnosidase activity"/>
    <property type="evidence" value="ECO:0007669"/>
    <property type="project" value="UniProtKB-EC"/>
</dbReference>
<sequence>MMIQSAAWITMDGIASTVVPVFRKTFSRMQPVRSAVLEVTCDGVYEAQLNGQRVGSFILAPGWTEYRKRLQVQSYDVTALLKAENVLEITVANGWFRRTNAPWTGTQNPDEFLPAMLIAALRLTLEDGKEEVIVTDGSWEVSESTVTLSGIFIGEDVDMTRKPSFEPAVVCDFPKDNLIPQAGPEVHEQETVYPRASFRTPRGEWVIDFGQNLTGYMAFDLEARAGERLSLSTAEVLDKDGNFYTANYRSARSQLHYICREGHQSYKPRFTFFGFRYLRIDEAPEGFSADQIRAVVLHSEMKRTGWLESSDPMLNQLFSNILWSQKGNYLDIPTDCPQRDERYGWTGDGQIFCRAATYQYDVRHFFRKWLADVRAAQHENGWVPEVVPSLTAYKPGGGAWSDAVTIIPWQLFETYGDLSFLSEMYDAMEKWLAYIPTVSATEDLWTGCWTYGDWLALDAPEDYHPATIELSKRGYSNDDLICSAFYANSVNIVIRAGRLLGRDVSAYEALHSRIRAAYQARFGNSLNTQTEKVLTLHFGLTDHPQELADALAEQITACGTKLQTGLVGTPYLLHELSRYGHTGLAWSLLLRREYPGWLYSVSKGATTVWEHWDGIRPDGTFWDDDMNSYNHYAYGSVADWVFGVAAGIQPAEPGFARVRIAPQPDSRLNSLCAVLDTVHGQIRSFWKYTDQGIRYEIDTPVQAEIVLAGKTFAVDKGRYLFGEQD</sequence>
<evidence type="ECO:0000256" key="3">
    <source>
        <dbReference type="ARBA" id="ARBA00022801"/>
    </source>
</evidence>
<dbReference type="SUPFAM" id="SSF48208">
    <property type="entry name" value="Six-hairpin glycosidases"/>
    <property type="match status" value="1"/>
</dbReference>
<dbReference type="EC" id="3.2.1.40" evidence="2"/>
<comment type="catalytic activity">
    <reaction evidence="1">
        <text>Hydrolysis of terminal non-reducing alpha-L-rhamnose residues in alpha-L-rhamnosides.</text>
        <dbReference type="EC" id="3.2.1.40"/>
    </reaction>
</comment>
<evidence type="ECO:0000259" key="5">
    <source>
        <dbReference type="Pfam" id="PF08531"/>
    </source>
</evidence>
<dbReference type="InterPro" id="IPR035396">
    <property type="entry name" value="Bac_rhamnosid6H"/>
</dbReference>
<feature type="domain" description="Alpha-L-rhamnosidase concanavalin-like" evidence="4">
    <location>
        <begin position="199"/>
        <end position="298"/>
    </location>
</feature>
<evidence type="ECO:0000313" key="8">
    <source>
        <dbReference type="EMBL" id="AHF23869.1"/>
    </source>
</evidence>
<dbReference type="GO" id="GO:0005975">
    <property type="term" value="P:carbohydrate metabolic process"/>
    <property type="evidence" value="ECO:0007669"/>
    <property type="project" value="InterPro"/>
</dbReference>
<dbReference type="PANTHER" id="PTHR33307">
    <property type="entry name" value="ALPHA-RHAMNOSIDASE (EUROFUNG)"/>
    <property type="match status" value="1"/>
</dbReference>
<dbReference type="Pfam" id="PF17389">
    <property type="entry name" value="Bac_rhamnosid6H"/>
    <property type="match status" value="1"/>
</dbReference>
<dbReference type="PIRSF" id="PIRSF010631">
    <property type="entry name" value="A-rhamnsds"/>
    <property type="match status" value="1"/>
</dbReference>
<evidence type="ECO:0000256" key="1">
    <source>
        <dbReference type="ARBA" id="ARBA00001445"/>
    </source>
</evidence>
<dbReference type="Pfam" id="PF05592">
    <property type="entry name" value="Bac_rhamnosid"/>
    <property type="match status" value="1"/>
</dbReference>
<keyword evidence="3" id="KW-0378">Hydrolase</keyword>
<evidence type="ECO:0000259" key="6">
    <source>
        <dbReference type="Pfam" id="PF17389"/>
    </source>
</evidence>
<dbReference type="Pfam" id="PF17390">
    <property type="entry name" value="Bac_rhamnosid_C"/>
    <property type="match status" value="1"/>
</dbReference>
<dbReference type="Gene3D" id="1.50.10.10">
    <property type="match status" value="1"/>
</dbReference>
<proteinExistence type="predicted"/>
<dbReference type="InterPro" id="IPR008902">
    <property type="entry name" value="Rhamnosid_concanavalin"/>
</dbReference>
<name>W0FKB8_9BACT</name>
<dbReference type="PANTHER" id="PTHR33307:SF6">
    <property type="entry name" value="ALPHA-RHAMNOSIDASE (EUROFUNG)-RELATED"/>
    <property type="match status" value="1"/>
</dbReference>
<dbReference type="InterPro" id="IPR012341">
    <property type="entry name" value="6hp_glycosidase-like_sf"/>
</dbReference>
<dbReference type="InterPro" id="IPR013737">
    <property type="entry name" value="Bac_rhamnosid_N"/>
</dbReference>
<organism evidence="8">
    <name type="scientific">uncultured bacterium Contig15</name>
    <dbReference type="NCBI Taxonomy" id="1393441"/>
    <lineage>
        <taxon>Bacteria</taxon>
        <taxon>environmental samples</taxon>
    </lineage>
</organism>
<feature type="domain" description="Bacterial alpha-L-rhamnosidase N-terminal" evidence="5">
    <location>
        <begin position="32"/>
        <end position="172"/>
    </location>
</feature>
<dbReference type="InterPro" id="IPR008928">
    <property type="entry name" value="6-hairpin_glycosidase_sf"/>
</dbReference>
<reference evidence="8" key="1">
    <citation type="journal article" date="2013" name="PLoS ONE">
        <title>Metagenomic insights into the carbohydrate-active enzymes carried by the microorganisms adhering to solid digesta in the rumen of cows.</title>
        <authorList>
            <person name="Wang L."/>
            <person name="Hatem A."/>
            <person name="Catalyurek U.V."/>
            <person name="Morrison M."/>
            <person name="Yu Z."/>
        </authorList>
    </citation>
    <scope>NUCLEOTIDE SEQUENCE</scope>
</reference>
<feature type="domain" description="Alpha-L-rhamnosidase six-hairpin glycosidase" evidence="6">
    <location>
        <begin position="302"/>
        <end position="642"/>
    </location>
</feature>
<dbReference type="Gene3D" id="2.60.420.10">
    <property type="entry name" value="Maltose phosphorylase, domain 3"/>
    <property type="match status" value="1"/>
</dbReference>
<feature type="domain" description="Alpha-L-rhamnosidase C-terminal" evidence="7">
    <location>
        <begin position="647"/>
        <end position="707"/>
    </location>
</feature>
<evidence type="ECO:0000256" key="2">
    <source>
        <dbReference type="ARBA" id="ARBA00012652"/>
    </source>
</evidence>
<dbReference type="EMBL" id="KC246777">
    <property type="protein sequence ID" value="AHF23869.1"/>
    <property type="molecule type" value="Genomic_DNA"/>
</dbReference>
<dbReference type="Pfam" id="PF08531">
    <property type="entry name" value="Bac_rhamnosid_N"/>
    <property type="match status" value="1"/>
</dbReference>
<dbReference type="AlphaFoldDB" id="W0FKB8"/>
<dbReference type="Gene3D" id="2.60.120.260">
    <property type="entry name" value="Galactose-binding domain-like"/>
    <property type="match status" value="2"/>
</dbReference>
<dbReference type="InterPro" id="IPR016007">
    <property type="entry name" value="Alpha_rhamnosid"/>
</dbReference>
<evidence type="ECO:0000259" key="7">
    <source>
        <dbReference type="Pfam" id="PF17390"/>
    </source>
</evidence>
<protein>
    <recommendedName>
        <fullName evidence="2">alpha-L-rhamnosidase</fullName>
        <ecNumber evidence="2">3.2.1.40</ecNumber>
    </recommendedName>
</protein>
<accession>W0FKB8</accession>
<dbReference type="InterPro" id="IPR035398">
    <property type="entry name" value="Bac_rhamnosid_C"/>
</dbReference>
<evidence type="ECO:0000259" key="4">
    <source>
        <dbReference type="Pfam" id="PF05592"/>
    </source>
</evidence>